<protein>
    <submittedName>
        <fullName evidence="2">Inosose isomerase</fullName>
        <ecNumber evidence="2">5.3.99.-</ecNumber>
    </submittedName>
</protein>
<dbReference type="GO" id="GO:0016853">
    <property type="term" value="F:isomerase activity"/>
    <property type="evidence" value="ECO:0007669"/>
    <property type="project" value="UniProtKB-KW"/>
</dbReference>
<dbReference type="InterPro" id="IPR036237">
    <property type="entry name" value="Xyl_isomerase-like_sf"/>
</dbReference>
<evidence type="ECO:0000313" key="3">
    <source>
        <dbReference type="Proteomes" id="UP000317835"/>
    </source>
</evidence>
<dbReference type="SUPFAM" id="SSF51658">
    <property type="entry name" value="Xylose isomerase-like"/>
    <property type="match status" value="1"/>
</dbReference>
<dbReference type="PANTHER" id="PTHR12110">
    <property type="entry name" value="HYDROXYPYRUVATE ISOMERASE"/>
    <property type="match status" value="1"/>
</dbReference>
<keyword evidence="2" id="KW-0413">Isomerase</keyword>
<accession>A0A518H838</accession>
<name>A0A518H838_9BACT</name>
<dbReference type="RefSeq" id="WP_145274194.1">
    <property type="nucleotide sequence ID" value="NZ_CP036426.1"/>
</dbReference>
<dbReference type="Pfam" id="PF01261">
    <property type="entry name" value="AP_endonuc_2"/>
    <property type="match status" value="1"/>
</dbReference>
<dbReference type="Gene3D" id="3.20.20.150">
    <property type="entry name" value="Divalent-metal-dependent TIM barrel enzymes"/>
    <property type="match status" value="1"/>
</dbReference>
<reference evidence="2 3" key="1">
    <citation type="submission" date="2019-02" db="EMBL/GenBank/DDBJ databases">
        <title>Deep-cultivation of Planctomycetes and their phenomic and genomic characterization uncovers novel biology.</title>
        <authorList>
            <person name="Wiegand S."/>
            <person name="Jogler M."/>
            <person name="Boedeker C."/>
            <person name="Pinto D."/>
            <person name="Vollmers J."/>
            <person name="Rivas-Marin E."/>
            <person name="Kohn T."/>
            <person name="Peeters S.H."/>
            <person name="Heuer A."/>
            <person name="Rast P."/>
            <person name="Oberbeckmann S."/>
            <person name="Bunk B."/>
            <person name="Jeske O."/>
            <person name="Meyerdierks A."/>
            <person name="Storesund J.E."/>
            <person name="Kallscheuer N."/>
            <person name="Luecker S."/>
            <person name="Lage O.M."/>
            <person name="Pohl T."/>
            <person name="Merkel B.J."/>
            <person name="Hornburger P."/>
            <person name="Mueller R.-W."/>
            <person name="Bruemmer F."/>
            <person name="Labrenz M."/>
            <person name="Spormann A.M."/>
            <person name="Op den Camp H."/>
            <person name="Overmann J."/>
            <person name="Amann R."/>
            <person name="Jetten M.S.M."/>
            <person name="Mascher T."/>
            <person name="Medema M.H."/>
            <person name="Devos D.P."/>
            <person name="Kaster A.-K."/>
            <person name="Ovreas L."/>
            <person name="Rohde M."/>
            <person name="Galperin M.Y."/>
            <person name="Jogler C."/>
        </authorList>
    </citation>
    <scope>NUCLEOTIDE SEQUENCE [LARGE SCALE GENOMIC DNA]</scope>
    <source>
        <strain evidence="2 3">ElP</strain>
    </source>
</reference>
<dbReference type="InterPro" id="IPR013022">
    <property type="entry name" value="Xyl_isomerase-like_TIM-brl"/>
</dbReference>
<evidence type="ECO:0000259" key="1">
    <source>
        <dbReference type="Pfam" id="PF01261"/>
    </source>
</evidence>
<proteinExistence type="predicted"/>
<dbReference type="Proteomes" id="UP000317835">
    <property type="component" value="Chromosome"/>
</dbReference>
<sequence length="284" mass="30711">MQPCINQATTLGTPFEEDIPAFGRAGWRAVELWLTKLEEFLRSRPVSEARSLLQCEGIRPVAASFQGGLLLSRGEERQAHWDHYRRRLDLLAELGVPTLVVVPDFVTAPETDDLRRSAASLNEAAELAGSRGVRLAVEFQKTARFCASLDTTVALISQSGAPGVGVCFDAFHYYTGPSKFEDLGYLSAENLALVQLSDLSGVPRELATDSDRIFPGEGDLPTGPILDHFARVGYDGPVSLEVLNPMIWQMPVDRVVGVALQAMERALGDHLTSPGPPDAPGGEG</sequence>
<dbReference type="OrthoDB" id="9782626at2"/>
<organism evidence="2 3">
    <name type="scientific">Tautonia plasticadhaerens</name>
    <dbReference type="NCBI Taxonomy" id="2527974"/>
    <lineage>
        <taxon>Bacteria</taxon>
        <taxon>Pseudomonadati</taxon>
        <taxon>Planctomycetota</taxon>
        <taxon>Planctomycetia</taxon>
        <taxon>Isosphaerales</taxon>
        <taxon>Isosphaeraceae</taxon>
        <taxon>Tautonia</taxon>
    </lineage>
</organism>
<dbReference type="EMBL" id="CP036426">
    <property type="protein sequence ID" value="QDV37013.1"/>
    <property type="molecule type" value="Genomic_DNA"/>
</dbReference>
<dbReference type="PANTHER" id="PTHR12110:SF21">
    <property type="entry name" value="XYLOSE ISOMERASE-LIKE TIM BARREL DOMAIN-CONTAINING PROTEIN"/>
    <property type="match status" value="1"/>
</dbReference>
<gene>
    <name evidence="2" type="primary">iolI_2</name>
    <name evidence="2" type="ORF">ElP_49460</name>
</gene>
<evidence type="ECO:0000313" key="2">
    <source>
        <dbReference type="EMBL" id="QDV37013.1"/>
    </source>
</evidence>
<dbReference type="EC" id="5.3.99.-" evidence="2"/>
<dbReference type="KEGG" id="tpla:ElP_49460"/>
<feature type="domain" description="Xylose isomerase-like TIM barrel" evidence="1">
    <location>
        <begin position="24"/>
        <end position="244"/>
    </location>
</feature>
<dbReference type="AlphaFoldDB" id="A0A518H838"/>
<keyword evidence="3" id="KW-1185">Reference proteome</keyword>
<dbReference type="InterPro" id="IPR050312">
    <property type="entry name" value="IolE/XylAMocC-like"/>
</dbReference>